<dbReference type="PANTHER" id="PTHR35446">
    <property type="entry name" value="SI:CH211-175M2.5"/>
    <property type="match status" value="1"/>
</dbReference>
<dbReference type="GO" id="GO:0051920">
    <property type="term" value="F:peroxiredoxin activity"/>
    <property type="evidence" value="ECO:0007669"/>
    <property type="project" value="InterPro"/>
</dbReference>
<sequence length="197" mass="20740">MNRISQIDPTLVTGKASHLLEGVRSKLGMVPNLFRVLANSPDALDGYLKLSGALSTGILDNKVREQIALAVAEINKCDYCLSAHTALGGLVGLSDDDILKARRSSSSDLRTDAILKLARAIVIQRGEISNTDFESARAASLSDAEIVEIVLNVTVNILTNYINHVAQTVIDFPEVSAGVDGNNSSPCDSVTCGCGGA</sequence>
<dbReference type="InterPro" id="IPR004675">
    <property type="entry name" value="AhpD_core"/>
</dbReference>
<dbReference type="NCBIfam" id="TIGR00778">
    <property type="entry name" value="ahpD_dom"/>
    <property type="match status" value="1"/>
</dbReference>
<feature type="domain" description="Carboxymuconolactone decarboxylase-like" evidence="1">
    <location>
        <begin position="41"/>
        <end position="120"/>
    </location>
</feature>
<accession>A0A1T4KS68</accession>
<evidence type="ECO:0000313" key="3">
    <source>
        <dbReference type="Proteomes" id="UP000190102"/>
    </source>
</evidence>
<dbReference type="Pfam" id="PF02627">
    <property type="entry name" value="CMD"/>
    <property type="match status" value="1"/>
</dbReference>
<dbReference type="PANTHER" id="PTHR35446:SF3">
    <property type="entry name" value="CMD DOMAIN-CONTAINING PROTEIN"/>
    <property type="match status" value="1"/>
</dbReference>
<dbReference type="OrthoDB" id="9801997at2"/>
<gene>
    <name evidence="2" type="ORF">SAMN02745119_00671</name>
</gene>
<reference evidence="3" key="1">
    <citation type="submission" date="2017-02" db="EMBL/GenBank/DDBJ databases">
        <authorList>
            <person name="Varghese N."/>
            <person name="Submissions S."/>
        </authorList>
    </citation>
    <scope>NUCLEOTIDE SEQUENCE [LARGE SCALE GENOMIC DNA]</scope>
    <source>
        <strain evidence="3">ATCC BAA-34</strain>
    </source>
</reference>
<dbReference type="SUPFAM" id="SSF69118">
    <property type="entry name" value="AhpD-like"/>
    <property type="match status" value="1"/>
</dbReference>
<organism evidence="2 3">
    <name type="scientific">Trichlorobacter thiogenes</name>
    <dbReference type="NCBI Taxonomy" id="115783"/>
    <lineage>
        <taxon>Bacteria</taxon>
        <taxon>Pseudomonadati</taxon>
        <taxon>Thermodesulfobacteriota</taxon>
        <taxon>Desulfuromonadia</taxon>
        <taxon>Geobacterales</taxon>
        <taxon>Geobacteraceae</taxon>
        <taxon>Trichlorobacter</taxon>
    </lineage>
</organism>
<keyword evidence="2" id="KW-0560">Oxidoreductase</keyword>
<proteinExistence type="predicted"/>
<dbReference type="InterPro" id="IPR029032">
    <property type="entry name" value="AhpD-like"/>
</dbReference>
<protein>
    <submittedName>
        <fullName evidence="2">Uncharacterized peroxidase-related enzyme</fullName>
    </submittedName>
</protein>
<keyword evidence="3" id="KW-1185">Reference proteome</keyword>
<dbReference type="InterPro" id="IPR003779">
    <property type="entry name" value="CMD-like"/>
</dbReference>
<evidence type="ECO:0000313" key="2">
    <source>
        <dbReference type="EMBL" id="SJZ45284.1"/>
    </source>
</evidence>
<dbReference type="Gene3D" id="1.20.1290.10">
    <property type="entry name" value="AhpD-like"/>
    <property type="match status" value="1"/>
</dbReference>
<dbReference type="RefSeq" id="WP_078788946.1">
    <property type="nucleotide sequence ID" value="NZ_FUWR01000001.1"/>
</dbReference>
<dbReference type="STRING" id="115783.SAMN02745119_00671"/>
<dbReference type="Proteomes" id="UP000190102">
    <property type="component" value="Unassembled WGS sequence"/>
</dbReference>
<dbReference type="AlphaFoldDB" id="A0A1T4KS68"/>
<evidence type="ECO:0000259" key="1">
    <source>
        <dbReference type="Pfam" id="PF02627"/>
    </source>
</evidence>
<keyword evidence="2" id="KW-0575">Peroxidase</keyword>
<dbReference type="EMBL" id="FUWR01000001">
    <property type="protein sequence ID" value="SJZ45284.1"/>
    <property type="molecule type" value="Genomic_DNA"/>
</dbReference>
<name>A0A1T4KS68_9BACT</name>